<evidence type="ECO:0000313" key="2">
    <source>
        <dbReference type="Proteomes" id="UP000308600"/>
    </source>
</evidence>
<proteinExistence type="predicted"/>
<gene>
    <name evidence="1" type="ORF">BDN72DRAFT_849326</name>
</gene>
<organism evidence="1 2">
    <name type="scientific">Pluteus cervinus</name>
    <dbReference type="NCBI Taxonomy" id="181527"/>
    <lineage>
        <taxon>Eukaryota</taxon>
        <taxon>Fungi</taxon>
        <taxon>Dikarya</taxon>
        <taxon>Basidiomycota</taxon>
        <taxon>Agaricomycotina</taxon>
        <taxon>Agaricomycetes</taxon>
        <taxon>Agaricomycetidae</taxon>
        <taxon>Agaricales</taxon>
        <taxon>Pluteineae</taxon>
        <taxon>Pluteaceae</taxon>
        <taxon>Pluteus</taxon>
    </lineage>
</organism>
<dbReference type="EMBL" id="ML208624">
    <property type="protein sequence ID" value="TFK61853.1"/>
    <property type="molecule type" value="Genomic_DNA"/>
</dbReference>
<reference evidence="1 2" key="1">
    <citation type="journal article" date="2019" name="Nat. Ecol. Evol.">
        <title>Megaphylogeny resolves global patterns of mushroom evolution.</title>
        <authorList>
            <person name="Varga T."/>
            <person name="Krizsan K."/>
            <person name="Foldi C."/>
            <person name="Dima B."/>
            <person name="Sanchez-Garcia M."/>
            <person name="Sanchez-Ramirez S."/>
            <person name="Szollosi G.J."/>
            <person name="Szarkandi J.G."/>
            <person name="Papp V."/>
            <person name="Albert L."/>
            <person name="Andreopoulos W."/>
            <person name="Angelini C."/>
            <person name="Antonin V."/>
            <person name="Barry K.W."/>
            <person name="Bougher N.L."/>
            <person name="Buchanan P."/>
            <person name="Buyck B."/>
            <person name="Bense V."/>
            <person name="Catcheside P."/>
            <person name="Chovatia M."/>
            <person name="Cooper J."/>
            <person name="Damon W."/>
            <person name="Desjardin D."/>
            <person name="Finy P."/>
            <person name="Geml J."/>
            <person name="Haridas S."/>
            <person name="Hughes K."/>
            <person name="Justo A."/>
            <person name="Karasinski D."/>
            <person name="Kautmanova I."/>
            <person name="Kiss B."/>
            <person name="Kocsube S."/>
            <person name="Kotiranta H."/>
            <person name="LaButti K.M."/>
            <person name="Lechner B.E."/>
            <person name="Liimatainen K."/>
            <person name="Lipzen A."/>
            <person name="Lukacs Z."/>
            <person name="Mihaltcheva S."/>
            <person name="Morgado L.N."/>
            <person name="Niskanen T."/>
            <person name="Noordeloos M.E."/>
            <person name="Ohm R.A."/>
            <person name="Ortiz-Santana B."/>
            <person name="Ovrebo C."/>
            <person name="Racz N."/>
            <person name="Riley R."/>
            <person name="Savchenko A."/>
            <person name="Shiryaev A."/>
            <person name="Soop K."/>
            <person name="Spirin V."/>
            <person name="Szebenyi C."/>
            <person name="Tomsovsky M."/>
            <person name="Tulloss R.E."/>
            <person name="Uehling J."/>
            <person name="Grigoriev I.V."/>
            <person name="Vagvolgyi C."/>
            <person name="Papp T."/>
            <person name="Martin F.M."/>
            <person name="Miettinen O."/>
            <person name="Hibbett D.S."/>
            <person name="Nagy L.G."/>
        </authorList>
    </citation>
    <scope>NUCLEOTIDE SEQUENCE [LARGE SCALE GENOMIC DNA]</scope>
    <source>
        <strain evidence="1 2">NL-1719</strain>
    </source>
</reference>
<accession>A0ACD3A7K6</accession>
<protein>
    <submittedName>
        <fullName evidence="1">Uncharacterized protein</fullName>
    </submittedName>
</protein>
<sequence>MEDVAASTTFLFPPELERPIFEIAALSDPKTAVCLLGVSRAIHEWIGPLIYCTLTHNPPTLSAHKKYPTFAWYQRYGKFVRHLLLSLAGGGGIIPFLACCPHLEDLAIWGPESPVDMDGVVDALTELKARSTSSHLTRLSVTLSSLFADAHHKAVGTYQLNDGHGVPASTSPFYFSPALGQHPLLEHMVHLELLDPCDSWEPYSGLAFMPNLTHLCVSKWSGRPFVVGVLEDCRSLKALILVEALILAWDETEVVDGETCKLVDQDQIERVFQEYEGEVGIERIVVMRVKYLDNWTKTAMGSMSMWTLADEALEERKQRPNV</sequence>
<name>A0ACD3A7K6_9AGAR</name>
<dbReference type="Proteomes" id="UP000308600">
    <property type="component" value="Unassembled WGS sequence"/>
</dbReference>
<evidence type="ECO:0000313" key="1">
    <source>
        <dbReference type="EMBL" id="TFK61853.1"/>
    </source>
</evidence>
<keyword evidence="2" id="KW-1185">Reference proteome</keyword>